<proteinExistence type="predicted"/>
<accession>A0A6M3YBP0</accession>
<evidence type="ECO:0000313" key="1">
    <source>
        <dbReference type="EMBL" id="QJI07931.1"/>
    </source>
</evidence>
<name>A0A6M3YBP0_9ADEN</name>
<protein>
    <submittedName>
        <fullName evidence="1">ORF14</fullName>
    </submittedName>
</protein>
<sequence>MALQNRSPPSVDLDYRFHRDFLGDTCQHTYTVNFSSPYHYVSALLFFDRRFLAFLRGRALCPFPSEPFYVPSSFPFRLRPFRSQFAVQALAKAYPKNAYRAAWTVSYVCECEEPMSLFCQALAAFIIPRWHRRICDRPVDSDPFPVHFDRFVSRLCRHCPLCHHRSPVEVLDNVVNIYRDSTRGDFVMVRVVAGAIRLTLPRTHKHFRHMPCFLHVLKTFPYPVSVEFL</sequence>
<dbReference type="EMBL" id="MN417117">
    <property type="protein sequence ID" value="QJI07931.1"/>
    <property type="molecule type" value="Genomic_DNA"/>
</dbReference>
<organism evidence="1">
    <name type="scientific">Fowl aviadenovirus E</name>
    <dbReference type="NCBI Taxonomy" id="190065"/>
    <lineage>
        <taxon>Viruses</taxon>
        <taxon>Varidnaviria</taxon>
        <taxon>Bamfordvirae</taxon>
        <taxon>Preplasmiviricota</taxon>
        <taxon>Polisuviricotina</taxon>
        <taxon>Pharingeaviricetes</taxon>
        <taxon>Rowavirales</taxon>
        <taxon>Adenoviridae</taxon>
        <taxon>Aviadenovirus</taxon>
        <taxon>Aviadenovirus hepatitidis</taxon>
    </lineage>
</organism>
<reference evidence="1" key="1">
    <citation type="submission" date="2019-09" db="EMBL/GenBank/DDBJ databases">
        <authorList>
            <person name="Li H."/>
            <person name="Liu L."/>
            <person name="Song W."/>
            <person name="Li X."/>
            <person name="Liu S."/>
        </authorList>
    </citation>
    <scope>NUCLEOTIDE SEQUENCE</scope>
    <source>
        <strain evidence="1">JL/170408</strain>
    </source>
</reference>